<evidence type="ECO:0000313" key="11">
    <source>
        <dbReference type="Proteomes" id="UP000252707"/>
    </source>
</evidence>
<dbReference type="PROSITE" id="PS50887">
    <property type="entry name" value="GGDEF"/>
    <property type="match status" value="1"/>
</dbReference>
<keyword evidence="4 6" id="KW-1133">Transmembrane helix</keyword>
<dbReference type="Pfam" id="PF00563">
    <property type="entry name" value="EAL"/>
    <property type="match status" value="1"/>
</dbReference>
<sequence>MRLDRFLNLRTHLILLVLVVLGPSYGYLLVFSYEAREHARADARLEAVQLSRFVGAGFTAVVGSAQRLLEGLALTADEEFTERDSCTEVLARLLTGQSDRRYANLGLIQADGALFCSAVPAPGPVNLADRTYFQRALKTRRFVVGDFIVGRITGIPVLAVAQPMFGPKGRIQGVLYASIDLHWLSSQFLGVSLPAAATIDLVGGNGMVLAHYPDASERLGKPLPVPGLARRIQQVDPQGTIEAVEPAGQARLYAYTRLYDLPDSHDLVAVVSVSADSAYAVAADQFQRQIIALFIISVVALVGAWALGHYLILSRTRALVGAAQRLGGGDFGARSGLRPGRDELGQIAASFDGMAAALEARERSEREHLQRIARLNRIHRVLSGINGAIVRLRDQDALLAEACRVAVEQGGYLHAWVALQREERLRLAVAVHAVGAEVEGAGLEGLIGTELARPDNPFAQVARSRRAIVCGGPASSDAKAAFAPFTTRCDYPVQACLPLRVEGGAFGVLVLHGAALHLVEEEESRLLQEFAADISLGMEHAEKERRIAWLSYYDRLTGLPNEHLFQDRLQMALQACEREDTFLALMIINIVNLRRINDDLGHGGGDQVLLAVRDRLCETLRGEDTLAHLGGGEFGVMLAGLQSGDEAQHAVGRILAAFPLAMTYGQAQVQVPLRAGIALYPLDGDSPALLQQRAALALHALAAERNSVETRRFFSPGLDRAAQEHRRLRQALARAQEQEELFLHYQPVVDLASGRMVGAEALLRWESGELGAVSPARFIPVAEESGLILPLGDWVLRRTLRDARAWRERGLPALRFAINVSVSQLRQADFPARLQTLIEAAGETGNGIRLAIEVTESVLIENLEQVVQSLRQIRALGVDIYLDDFGTGYSSLSYLNRLPVSCIKLDRSFISLLPDSEQSASLVRAAISMAHGLGIGVVAEGMETARQCEFLRAQGCEKVQGFLFSKPVTLEELVLLQERVFSCG</sequence>
<keyword evidence="2" id="KW-1003">Cell membrane</keyword>
<dbReference type="Gene3D" id="6.10.340.10">
    <property type="match status" value="1"/>
</dbReference>
<dbReference type="SUPFAM" id="SSF141868">
    <property type="entry name" value="EAL domain-like"/>
    <property type="match status" value="1"/>
</dbReference>
<dbReference type="EMBL" id="QPJY01000002">
    <property type="protein sequence ID" value="RCX32186.1"/>
    <property type="molecule type" value="Genomic_DNA"/>
</dbReference>
<dbReference type="RefSeq" id="WP_114278999.1">
    <property type="nucleotide sequence ID" value="NZ_QPJY01000002.1"/>
</dbReference>
<accession>A0A369CHN9</accession>
<dbReference type="InterPro" id="IPR050706">
    <property type="entry name" value="Cyclic-di-GMP_PDE-like"/>
</dbReference>
<dbReference type="InterPro" id="IPR001633">
    <property type="entry name" value="EAL_dom"/>
</dbReference>
<dbReference type="GO" id="GO:0071111">
    <property type="term" value="F:cyclic-guanylate-specific phosphodiesterase activity"/>
    <property type="evidence" value="ECO:0007669"/>
    <property type="project" value="InterPro"/>
</dbReference>
<keyword evidence="5 6" id="KW-0472">Membrane</keyword>
<evidence type="ECO:0000256" key="3">
    <source>
        <dbReference type="ARBA" id="ARBA00022692"/>
    </source>
</evidence>
<dbReference type="Proteomes" id="UP000252707">
    <property type="component" value="Unassembled WGS sequence"/>
</dbReference>
<dbReference type="CDD" id="cd06225">
    <property type="entry name" value="HAMP"/>
    <property type="match status" value="1"/>
</dbReference>
<dbReference type="PROSITE" id="PS50883">
    <property type="entry name" value="EAL"/>
    <property type="match status" value="1"/>
</dbReference>
<dbReference type="Pfam" id="PF02743">
    <property type="entry name" value="dCache_1"/>
    <property type="match status" value="1"/>
</dbReference>
<protein>
    <submittedName>
        <fullName evidence="10">Diguanylate cyclase (GGDEF)-like protein</fullName>
    </submittedName>
</protein>
<evidence type="ECO:0000256" key="1">
    <source>
        <dbReference type="ARBA" id="ARBA00004651"/>
    </source>
</evidence>
<dbReference type="GO" id="GO:0007165">
    <property type="term" value="P:signal transduction"/>
    <property type="evidence" value="ECO:0007669"/>
    <property type="project" value="InterPro"/>
</dbReference>
<keyword evidence="3 6" id="KW-0812">Transmembrane</keyword>
<dbReference type="Pfam" id="PF00990">
    <property type="entry name" value="GGDEF"/>
    <property type="match status" value="1"/>
</dbReference>
<evidence type="ECO:0000256" key="4">
    <source>
        <dbReference type="ARBA" id="ARBA00022989"/>
    </source>
</evidence>
<evidence type="ECO:0000259" key="9">
    <source>
        <dbReference type="PROSITE" id="PS50887"/>
    </source>
</evidence>
<evidence type="ECO:0000256" key="5">
    <source>
        <dbReference type="ARBA" id="ARBA00023136"/>
    </source>
</evidence>
<dbReference type="Gene3D" id="3.30.450.40">
    <property type="match status" value="1"/>
</dbReference>
<dbReference type="AlphaFoldDB" id="A0A369CHN9"/>
<evidence type="ECO:0000313" key="10">
    <source>
        <dbReference type="EMBL" id="RCX32186.1"/>
    </source>
</evidence>
<keyword evidence="11" id="KW-1185">Reference proteome</keyword>
<evidence type="ECO:0000259" key="7">
    <source>
        <dbReference type="PROSITE" id="PS50883"/>
    </source>
</evidence>
<feature type="domain" description="GGDEF" evidence="9">
    <location>
        <begin position="581"/>
        <end position="716"/>
    </location>
</feature>
<proteinExistence type="predicted"/>
<feature type="transmembrane region" description="Helical" evidence="6">
    <location>
        <begin position="290"/>
        <end position="313"/>
    </location>
</feature>
<dbReference type="Gene3D" id="3.30.70.270">
    <property type="match status" value="1"/>
</dbReference>
<dbReference type="Pfam" id="PF13185">
    <property type="entry name" value="GAF_2"/>
    <property type="match status" value="1"/>
</dbReference>
<dbReference type="SUPFAM" id="SSF158472">
    <property type="entry name" value="HAMP domain-like"/>
    <property type="match status" value="1"/>
</dbReference>
<feature type="domain" description="HAMP" evidence="8">
    <location>
        <begin position="310"/>
        <end position="363"/>
    </location>
</feature>
<comment type="subcellular location">
    <subcellularLocation>
        <location evidence="1">Cell membrane</location>
        <topology evidence="1">Multi-pass membrane protein</topology>
    </subcellularLocation>
</comment>
<dbReference type="NCBIfam" id="TIGR00254">
    <property type="entry name" value="GGDEF"/>
    <property type="match status" value="1"/>
</dbReference>
<gene>
    <name evidence="10" type="ORF">DFQ59_102546</name>
</gene>
<dbReference type="CDD" id="cd12914">
    <property type="entry name" value="PDC1_DGC_like"/>
    <property type="match status" value="1"/>
</dbReference>
<dbReference type="SMART" id="SM00052">
    <property type="entry name" value="EAL"/>
    <property type="match status" value="1"/>
</dbReference>
<dbReference type="InterPro" id="IPR029787">
    <property type="entry name" value="Nucleotide_cyclase"/>
</dbReference>
<comment type="caution">
    <text evidence="10">The sequence shown here is derived from an EMBL/GenBank/DDBJ whole genome shotgun (WGS) entry which is preliminary data.</text>
</comment>
<evidence type="ECO:0000259" key="8">
    <source>
        <dbReference type="PROSITE" id="PS50885"/>
    </source>
</evidence>
<feature type="domain" description="EAL" evidence="7">
    <location>
        <begin position="725"/>
        <end position="981"/>
    </location>
</feature>
<dbReference type="InterPro" id="IPR043128">
    <property type="entry name" value="Rev_trsase/Diguanyl_cyclase"/>
</dbReference>
<dbReference type="PANTHER" id="PTHR33121">
    <property type="entry name" value="CYCLIC DI-GMP PHOSPHODIESTERASE PDEF"/>
    <property type="match status" value="1"/>
</dbReference>
<dbReference type="SMART" id="SM00304">
    <property type="entry name" value="HAMP"/>
    <property type="match status" value="1"/>
</dbReference>
<dbReference type="Gene3D" id="3.20.20.450">
    <property type="entry name" value="EAL domain"/>
    <property type="match status" value="1"/>
</dbReference>
<dbReference type="Pfam" id="PF00672">
    <property type="entry name" value="HAMP"/>
    <property type="match status" value="1"/>
</dbReference>
<dbReference type="InterPro" id="IPR003018">
    <property type="entry name" value="GAF"/>
</dbReference>
<evidence type="ECO:0000256" key="2">
    <source>
        <dbReference type="ARBA" id="ARBA00022475"/>
    </source>
</evidence>
<dbReference type="SUPFAM" id="SSF55073">
    <property type="entry name" value="Nucleotide cyclase"/>
    <property type="match status" value="1"/>
</dbReference>
<dbReference type="InterPro" id="IPR000160">
    <property type="entry name" value="GGDEF_dom"/>
</dbReference>
<dbReference type="InterPro" id="IPR035919">
    <property type="entry name" value="EAL_sf"/>
</dbReference>
<dbReference type="GO" id="GO:0005886">
    <property type="term" value="C:plasma membrane"/>
    <property type="evidence" value="ECO:0007669"/>
    <property type="project" value="UniProtKB-SubCell"/>
</dbReference>
<evidence type="ECO:0000256" key="6">
    <source>
        <dbReference type="SAM" id="Phobius"/>
    </source>
</evidence>
<dbReference type="InterPro" id="IPR029016">
    <property type="entry name" value="GAF-like_dom_sf"/>
</dbReference>
<dbReference type="InterPro" id="IPR003660">
    <property type="entry name" value="HAMP_dom"/>
</dbReference>
<dbReference type="Gene3D" id="3.30.450.20">
    <property type="entry name" value="PAS domain"/>
    <property type="match status" value="2"/>
</dbReference>
<dbReference type="InterPro" id="IPR033479">
    <property type="entry name" value="dCache_1"/>
</dbReference>
<dbReference type="CDD" id="cd01949">
    <property type="entry name" value="GGDEF"/>
    <property type="match status" value="1"/>
</dbReference>
<name>A0A369CHN9_9GAMM</name>
<dbReference type="CDD" id="cd01948">
    <property type="entry name" value="EAL"/>
    <property type="match status" value="1"/>
</dbReference>
<dbReference type="PROSITE" id="PS50885">
    <property type="entry name" value="HAMP"/>
    <property type="match status" value="1"/>
</dbReference>
<dbReference type="CDD" id="cd12915">
    <property type="entry name" value="PDC2_DGC_like"/>
    <property type="match status" value="1"/>
</dbReference>
<reference evidence="10 11" key="1">
    <citation type="submission" date="2018-07" db="EMBL/GenBank/DDBJ databases">
        <title>Genomic Encyclopedia of Type Strains, Phase IV (KMG-IV): sequencing the most valuable type-strain genomes for metagenomic binning, comparative biology and taxonomic classification.</title>
        <authorList>
            <person name="Goeker M."/>
        </authorList>
    </citation>
    <scope>NUCLEOTIDE SEQUENCE [LARGE SCALE GENOMIC DNA]</scope>
    <source>
        <strain evidence="10 11">DSM 26407</strain>
    </source>
</reference>
<dbReference type="PANTHER" id="PTHR33121:SF79">
    <property type="entry name" value="CYCLIC DI-GMP PHOSPHODIESTERASE PDED-RELATED"/>
    <property type="match status" value="1"/>
</dbReference>
<organism evidence="10 11">
    <name type="scientific">Thioalbus denitrificans</name>
    <dbReference type="NCBI Taxonomy" id="547122"/>
    <lineage>
        <taxon>Bacteria</taxon>
        <taxon>Pseudomonadati</taxon>
        <taxon>Pseudomonadota</taxon>
        <taxon>Gammaproteobacteria</taxon>
        <taxon>Chromatiales</taxon>
        <taxon>Ectothiorhodospiraceae</taxon>
        <taxon>Thioalbus</taxon>
    </lineage>
</organism>
<dbReference type="SMART" id="SM00267">
    <property type="entry name" value="GGDEF"/>
    <property type="match status" value="1"/>
</dbReference>
<dbReference type="OrthoDB" id="7053140at2"/>
<dbReference type="SUPFAM" id="SSF55781">
    <property type="entry name" value="GAF domain-like"/>
    <property type="match status" value="1"/>
</dbReference>